<dbReference type="EMBL" id="NAJO01000001">
    <property type="protein sequence ID" value="OQO15286.1"/>
    <property type="molecule type" value="Genomic_DNA"/>
</dbReference>
<evidence type="ECO:0000256" key="3">
    <source>
        <dbReference type="ARBA" id="ARBA00022490"/>
    </source>
</evidence>
<comment type="subcellular location">
    <subcellularLocation>
        <location evidence="2">Cytoplasm</location>
    </subcellularLocation>
    <subcellularLocation>
        <location evidence="1">Nucleus</location>
    </subcellularLocation>
</comment>
<dbReference type="AlphaFoldDB" id="A0A1V8TVC3"/>
<keyword evidence="7" id="KW-1185">Reference proteome</keyword>
<evidence type="ECO:0000256" key="5">
    <source>
        <dbReference type="SAM" id="MobiDB-lite"/>
    </source>
</evidence>
<evidence type="ECO:0008006" key="8">
    <source>
        <dbReference type="Google" id="ProtNLM"/>
    </source>
</evidence>
<dbReference type="OrthoDB" id="19714at2759"/>
<feature type="compositionally biased region" description="Acidic residues" evidence="5">
    <location>
        <begin position="237"/>
        <end position="246"/>
    </location>
</feature>
<dbReference type="GO" id="GO:0005829">
    <property type="term" value="C:cytosol"/>
    <property type="evidence" value="ECO:0007669"/>
    <property type="project" value="TreeGrafter"/>
</dbReference>
<protein>
    <recommendedName>
        <fullName evidence="8">Protein LOT5</fullName>
    </recommendedName>
</protein>
<evidence type="ECO:0000256" key="4">
    <source>
        <dbReference type="ARBA" id="ARBA00023242"/>
    </source>
</evidence>
<dbReference type="GO" id="GO:0005681">
    <property type="term" value="C:spliceosomal complex"/>
    <property type="evidence" value="ECO:0007669"/>
    <property type="project" value="TreeGrafter"/>
</dbReference>
<dbReference type="PANTHER" id="PTHR21399">
    <property type="entry name" value="CHLORIDE CONDUCTANCE REGULATORY PROTEIN ICLN"/>
    <property type="match status" value="1"/>
</dbReference>
<evidence type="ECO:0000256" key="2">
    <source>
        <dbReference type="ARBA" id="ARBA00004496"/>
    </source>
</evidence>
<dbReference type="Pfam" id="PF03517">
    <property type="entry name" value="Voldacs"/>
    <property type="match status" value="1"/>
</dbReference>
<proteinExistence type="predicted"/>
<keyword evidence="3" id="KW-0963">Cytoplasm</keyword>
<dbReference type="PANTHER" id="PTHR21399:SF0">
    <property type="entry name" value="METHYLOSOME SUBUNIT PICLN"/>
    <property type="match status" value="1"/>
</dbReference>
<dbReference type="GO" id="GO:0000387">
    <property type="term" value="P:spliceosomal snRNP assembly"/>
    <property type="evidence" value="ECO:0007669"/>
    <property type="project" value="TreeGrafter"/>
</dbReference>
<dbReference type="Gene3D" id="2.30.29.30">
    <property type="entry name" value="Pleckstrin-homology domain (PH domain)/Phosphotyrosine-binding domain (PTB)"/>
    <property type="match status" value="1"/>
</dbReference>
<dbReference type="InterPro" id="IPR039924">
    <property type="entry name" value="ICln/Lot5/Saf5"/>
</dbReference>
<dbReference type="Proteomes" id="UP000192596">
    <property type="component" value="Unassembled WGS sequence"/>
</dbReference>
<dbReference type="GO" id="GO:0045292">
    <property type="term" value="P:mRNA cis splicing, via spliceosome"/>
    <property type="evidence" value="ECO:0007669"/>
    <property type="project" value="TreeGrafter"/>
</dbReference>
<comment type="caution">
    <text evidence="6">The sequence shown here is derived from an EMBL/GenBank/DDBJ whole genome shotgun (WGS) entry which is preliminary data.</text>
</comment>
<feature type="region of interest" description="Disordered" evidence="5">
    <location>
        <begin position="212"/>
        <end position="275"/>
    </location>
</feature>
<reference evidence="7" key="1">
    <citation type="submission" date="2017-03" db="EMBL/GenBank/DDBJ databases">
        <title>Genomes of endolithic fungi from Antarctica.</title>
        <authorList>
            <person name="Coleine C."/>
            <person name="Masonjones S."/>
            <person name="Stajich J.E."/>
        </authorList>
    </citation>
    <scope>NUCLEOTIDE SEQUENCE [LARGE SCALE GENOMIC DNA]</scope>
    <source>
        <strain evidence="7">CCFEE 5527</strain>
    </source>
</reference>
<sequence length="275" mass="28992">MATTALQSPPTVEDFTALSAHQEQTPTTFFASKPVLHFHTSQPASLRLRTEDLGAQSDFKALAGDNTTQDGDNTTMANIDVWVTSSSLLLYSPSTPAGLSIPYPHITVHALSGSSVLLELSLSDPNSASEEEDFQHLTLHITPASSTSSDQGAEALYRAIGDCQELNPDPQEENEGVMPGEGGWITSENMGRFVGEDGEFRVPEGVTVFGDEEEDSEEAVRGGTLGPGAGRTRGLDEVDGDDDGEGGEGSKWIRTADVDGANGVEHATNGNGVTK</sequence>
<keyword evidence="4" id="KW-0539">Nucleus</keyword>
<dbReference type="GO" id="GO:0034715">
    <property type="term" value="C:pICln-Sm protein complex"/>
    <property type="evidence" value="ECO:0007669"/>
    <property type="project" value="TreeGrafter"/>
</dbReference>
<evidence type="ECO:0000313" key="7">
    <source>
        <dbReference type="Proteomes" id="UP000192596"/>
    </source>
</evidence>
<name>A0A1V8TVC3_9PEZI</name>
<dbReference type="InterPro" id="IPR011993">
    <property type="entry name" value="PH-like_dom_sf"/>
</dbReference>
<accession>A0A1V8TVC3</accession>
<gene>
    <name evidence="6" type="ORF">B0A48_00669</name>
</gene>
<dbReference type="InParanoid" id="A0A1V8TVC3"/>
<evidence type="ECO:0000313" key="6">
    <source>
        <dbReference type="EMBL" id="OQO15286.1"/>
    </source>
</evidence>
<evidence type="ECO:0000256" key="1">
    <source>
        <dbReference type="ARBA" id="ARBA00004123"/>
    </source>
</evidence>
<organism evidence="6 7">
    <name type="scientific">Cryoendolithus antarcticus</name>
    <dbReference type="NCBI Taxonomy" id="1507870"/>
    <lineage>
        <taxon>Eukaryota</taxon>
        <taxon>Fungi</taxon>
        <taxon>Dikarya</taxon>
        <taxon>Ascomycota</taxon>
        <taxon>Pezizomycotina</taxon>
        <taxon>Dothideomycetes</taxon>
        <taxon>Dothideomycetidae</taxon>
        <taxon>Cladosporiales</taxon>
        <taxon>Cladosporiaceae</taxon>
        <taxon>Cryoendolithus</taxon>
    </lineage>
</organism>